<organism evidence="4 5">
    <name type="scientific">Gemmatirosa kalamazoonensis</name>
    <dbReference type="NCBI Taxonomy" id="861299"/>
    <lineage>
        <taxon>Bacteria</taxon>
        <taxon>Pseudomonadati</taxon>
        <taxon>Gemmatimonadota</taxon>
        <taxon>Gemmatimonadia</taxon>
        <taxon>Gemmatimonadales</taxon>
        <taxon>Gemmatimonadaceae</taxon>
        <taxon>Gemmatirosa</taxon>
    </lineage>
</organism>
<dbReference type="AlphaFoldDB" id="W0RDW4"/>
<evidence type="ECO:0000259" key="3">
    <source>
        <dbReference type="PROSITE" id="PS51462"/>
    </source>
</evidence>
<dbReference type="GO" id="GO:0016787">
    <property type="term" value="F:hydrolase activity"/>
    <property type="evidence" value="ECO:0007669"/>
    <property type="project" value="UniProtKB-KW"/>
</dbReference>
<dbReference type="STRING" id="861299.J421_1090"/>
<proteinExistence type="inferred from homology"/>
<dbReference type="InterPro" id="IPR020084">
    <property type="entry name" value="NUDIX_hydrolase_CS"/>
</dbReference>
<accession>W0RDW4</accession>
<dbReference type="FunFam" id="3.90.79.10:FF:000060">
    <property type="entry name" value="Nudix hydrolase 1"/>
    <property type="match status" value="1"/>
</dbReference>
<dbReference type="PRINTS" id="PR00502">
    <property type="entry name" value="NUDIXFAMILY"/>
</dbReference>
<evidence type="ECO:0000313" key="4">
    <source>
        <dbReference type="EMBL" id="AHG88627.1"/>
    </source>
</evidence>
<reference evidence="4 5" key="1">
    <citation type="journal article" date="2014" name="Genome Announc.">
        <title>Genome Sequence and Methylome of Soil Bacterium Gemmatirosa kalamazoonensis KBS708T, a Member of the Rarely Cultivated Gemmatimonadetes Phylum.</title>
        <authorList>
            <person name="Debruyn J.M."/>
            <person name="Radosevich M."/>
            <person name="Wommack K.E."/>
            <person name="Polson S.W."/>
            <person name="Hauser L.J."/>
            <person name="Fawaz M.N."/>
            <person name="Korlach J."/>
            <person name="Tsai Y.C."/>
        </authorList>
    </citation>
    <scope>NUCLEOTIDE SEQUENCE [LARGE SCALE GENOMIC DNA]</scope>
    <source>
        <strain evidence="4 5">KBS708</strain>
    </source>
</reference>
<dbReference type="PANTHER" id="PTHR16099">
    <property type="entry name" value="8-OXO-DGTP DIPHOSPHATES NUDT15"/>
    <property type="match status" value="1"/>
</dbReference>
<dbReference type="CDD" id="cd04678">
    <property type="entry name" value="NUDIX_MTH2_Nudt15"/>
    <property type="match status" value="1"/>
</dbReference>
<dbReference type="KEGG" id="gba:J421_1090"/>
<dbReference type="PROSITE" id="PS00893">
    <property type="entry name" value="NUDIX_BOX"/>
    <property type="match status" value="1"/>
</dbReference>
<comment type="similarity">
    <text evidence="2">Belongs to the Nudix hydrolase family.</text>
</comment>
<keyword evidence="5" id="KW-1185">Reference proteome</keyword>
<dbReference type="InterPro" id="IPR015797">
    <property type="entry name" value="NUDIX_hydrolase-like_dom_sf"/>
</dbReference>
<dbReference type="InParanoid" id="W0RDW4"/>
<dbReference type="SUPFAM" id="SSF55811">
    <property type="entry name" value="Nudix"/>
    <property type="match status" value="1"/>
</dbReference>
<evidence type="ECO:0000256" key="1">
    <source>
        <dbReference type="ARBA" id="ARBA00022801"/>
    </source>
</evidence>
<protein>
    <submittedName>
        <fullName evidence="4">NUDIX hydrolase</fullName>
    </submittedName>
</protein>
<dbReference type="RefSeq" id="WP_201773106.1">
    <property type="nucleotide sequence ID" value="NZ_CP007128.1"/>
</dbReference>
<dbReference type="PANTHER" id="PTHR16099:SF5">
    <property type="entry name" value="NUCLEOTIDE TRIPHOSPHATE DIPHOSPHATASE NUDT15"/>
    <property type="match status" value="1"/>
</dbReference>
<keyword evidence="1 2" id="KW-0378">Hydrolase</keyword>
<dbReference type="EMBL" id="CP007128">
    <property type="protein sequence ID" value="AHG88627.1"/>
    <property type="molecule type" value="Genomic_DNA"/>
</dbReference>
<dbReference type="PROSITE" id="PS51462">
    <property type="entry name" value="NUDIX"/>
    <property type="match status" value="1"/>
</dbReference>
<name>W0RDW4_9BACT</name>
<dbReference type="Proteomes" id="UP000019151">
    <property type="component" value="Chromosome"/>
</dbReference>
<sequence length="145" mass="15804">MSPVEPETMERAPERRTRVGVGVLICRGGHVLLGLRRGSHGAGTWAPPGGHLEFGESAESCARREAAEETGLRLGAVERGPYTVDTFAAEGKHYVTLFAVSRDASGEPRVLEPEKCERWEWHAWETLPEPLFAPLASLRATGFAP</sequence>
<feature type="domain" description="Nudix hydrolase" evidence="3">
    <location>
        <begin position="16"/>
        <end position="145"/>
    </location>
</feature>
<evidence type="ECO:0000256" key="2">
    <source>
        <dbReference type="RuleBase" id="RU003476"/>
    </source>
</evidence>
<gene>
    <name evidence="4" type="ORF">J421_1090</name>
</gene>
<dbReference type="InterPro" id="IPR020476">
    <property type="entry name" value="Nudix_hydrolase"/>
</dbReference>
<dbReference type="eggNOG" id="COG1051">
    <property type="taxonomic scope" value="Bacteria"/>
</dbReference>
<dbReference type="InterPro" id="IPR000086">
    <property type="entry name" value="NUDIX_hydrolase_dom"/>
</dbReference>
<dbReference type="Pfam" id="PF00293">
    <property type="entry name" value="NUDIX"/>
    <property type="match status" value="1"/>
</dbReference>
<dbReference type="Gene3D" id="3.90.79.10">
    <property type="entry name" value="Nucleoside Triphosphate Pyrophosphohydrolase"/>
    <property type="match status" value="1"/>
</dbReference>
<dbReference type="HOGENOM" id="CLU_037162_9_2_0"/>
<evidence type="ECO:0000313" key="5">
    <source>
        <dbReference type="Proteomes" id="UP000019151"/>
    </source>
</evidence>